<dbReference type="InterPro" id="IPR001279">
    <property type="entry name" value="Metallo-B-lactamas"/>
</dbReference>
<dbReference type="GO" id="GO:0017001">
    <property type="term" value="P:antibiotic catabolic process"/>
    <property type="evidence" value="ECO:0007669"/>
    <property type="project" value="UniProtKB-ARBA"/>
</dbReference>
<organism evidence="3 4">
    <name type="scientific">Pelomicrobium methylotrophicum</name>
    <dbReference type="NCBI Taxonomy" id="2602750"/>
    <lineage>
        <taxon>Bacteria</taxon>
        <taxon>Pseudomonadati</taxon>
        <taxon>Pseudomonadota</taxon>
        <taxon>Hydrogenophilia</taxon>
        <taxon>Hydrogenophilia incertae sedis</taxon>
        <taxon>Pelomicrobium</taxon>
    </lineage>
</organism>
<evidence type="ECO:0000313" key="4">
    <source>
        <dbReference type="Proteomes" id="UP000321201"/>
    </source>
</evidence>
<gene>
    <name evidence="3" type="ORF">FR698_04835</name>
</gene>
<dbReference type="CDD" id="cd16282">
    <property type="entry name" value="metallo-hydrolase-like_MBL-fold"/>
    <property type="match status" value="1"/>
</dbReference>
<dbReference type="GO" id="GO:0016787">
    <property type="term" value="F:hydrolase activity"/>
    <property type="evidence" value="ECO:0007669"/>
    <property type="project" value="UniProtKB-KW"/>
</dbReference>
<sequence length="358" mass="38849">MRERRRACNIKSFIRVCQRRRPSFTASVSIRQRLRLKPHAPSTPRAFARRLAILTIVAVLLALAAPRPAAAQTLNPEPVAPEVYAFVGALAEPAPENRGFVANQGFIVGDTGVIVIDTGASHAHGEAMLAAIRRVTDKPVVLVINTHPGAERVLGNSAFAALGVPILAHRDAARFMAANCRTCLENLNTVLGEALMAGTTIAAPTALVDGTTTLKIAGRTLEVLHFGWTRAGDVAVFDRASGALFTGDLVCLDRVPQVRDAHLDNWLAALEALRRLPIRVLVPGRGPISSPQRITEVQTYLEDLRAAVQARYDRGDSLSEAIDNASVHAFRGWALYPLLHPGNVHHLYLELERQALER</sequence>
<feature type="domain" description="Metallo-beta-lactamase" evidence="2">
    <location>
        <begin position="101"/>
        <end position="285"/>
    </location>
</feature>
<evidence type="ECO:0000256" key="1">
    <source>
        <dbReference type="ARBA" id="ARBA00005250"/>
    </source>
</evidence>
<dbReference type="OrthoDB" id="1273797at2"/>
<keyword evidence="4" id="KW-1185">Reference proteome</keyword>
<name>A0A5C7EVZ0_9PROT</name>
<dbReference type="InterPro" id="IPR036866">
    <property type="entry name" value="RibonucZ/Hydroxyglut_hydro"/>
</dbReference>
<dbReference type="InterPro" id="IPR050855">
    <property type="entry name" value="NDM-1-like"/>
</dbReference>
<dbReference type="PANTHER" id="PTHR42951">
    <property type="entry name" value="METALLO-BETA-LACTAMASE DOMAIN-CONTAINING"/>
    <property type="match status" value="1"/>
</dbReference>
<dbReference type="Proteomes" id="UP000321201">
    <property type="component" value="Unassembled WGS sequence"/>
</dbReference>
<dbReference type="Pfam" id="PF00753">
    <property type="entry name" value="Lactamase_B"/>
    <property type="match status" value="1"/>
</dbReference>
<dbReference type="InParanoid" id="A0A5C7EVZ0"/>
<dbReference type="SUPFAM" id="SSF56281">
    <property type="entry name" value="Metallo-hydrolase/oxidoreductase"/>
    <property type="match status" value="1"/>
</dbReference>
<dbReference type="SMART" id="SM00849">
    <property type="entry name" value="Lactamase_B"/>
    <property type="match status" value="1"/>
</dbReference>
<dbReference type="AlphaFoldDB" id="A0A5C7EVZ0"/>
<protein>
    <submittedName>
        <fullName evidence="3">MBL fold metallo-hydrolase</fullName>
    </submittedName>
</protein>
<evidence type="ECO:0000313" key="3">
    <source>
        <dbReference type="EMBL" id="TXF12564.1"/>
    </source>
</evidence>
<proteinExistence type="inferred from homology"/>
<reference evidence="3 4" key="1">
    <citation type="submission" date="2019-08" db="EMBL/GenBank/DDBJ databases">
        <title>Pelomicrobium methylotrophicum gen. nov., sp. nov. a moderately thermophilic, facultatively anaerobic, lithoautotrophic and methylotrophic bacterium isolated from a terrestrial mud volcano.</title>
        <authorList>
            <person name="Slobodkina G.B."/>
            <person name="Merkel A.Y."/>
            <person name="Slobodkin A.I."/>
        </authorList>
    </citation>
    <scope>NUCLEOTIDE SEQUENCE [LARGE SCALE GENOMIC DNA]</scope>
    <source>
        <strain evidence="3 4">SM250</strain>
    </source>
</reference>
<comment type="caution">
    <text evidence="3">The sequence shown here is derived from an EMBL/GenBank/DDBJ whole genome shotgun (WGS) entry which is preliminary data.</text>
</comment>
<evidence type="ECO:0000259" key="2">
    <source>
        <dbReference type="SMART" id="SM00849"/>
    </source>
</evidence>
<dbReference type="PANTHER" id="PTHR42951:SF4">
    <property type="entry name" value="ACYL-COENZYME A THIOESTERASE MBLAC2"/>
    <property type="match status" value="1"/>
</dbReference>
<dbReference type="Gene3D" id="3.60.15.10">
    <property type="entry name" value="Ribonuclease Z/Hydroxyacylglutathione hydrolase-like"/>
    <property type="match status" value="1"/>
</dbReference>
<keyword evidence="3" id="KW-0378">Hydrolase</keyword>
<dbReference type="EMBL" id="VPFL01000005">
    <property type="protein sequence ID" value="TXF12564.1"/>
    <property type="molecule type" value="Genomic_DNA"/>
</dbReference>
<comment type="similarity">
    <text evidence="1">Belongs to the metallo-beta-lactamase superfamily. Class-B beta-lactamase family.</text>
</comment>
<accession>A0A5C7EVZ0</accession>